<dbReference type="SUPFAM" id="SSF52743">
    <property type="entry name" value="Subtilisin-like"/>
    <property type="match status" value="1"/>
</dbReference>
<evidence type="ECO:0008006" key="3">
    <source>
        <dbReference type="Google" id="ProtNLM"/>
    </source>
</evidence>
<reference evidence="1" key="2">
    <citation type="submission" date="2023-05" db="EMBL/GenBank/DDBJ databases">
        <authorList>
            <consortium name="Lawrence Berkeley National Laboratory"/>
            <person name="Steindorff A."/>
            <person name="Hensen N."/>
            <person name="Bonometti L."/>
            <person name="Westerberg I."/>
            <person name="Brannstrom I.O."/>
            <person name="Guillou S."/>
            <person name="Cros-Aarteil S."/>
            <person name="Calhoun S."/>
            <person name="Haridas S."/>
            <person name="Kuo A."/>
            <person name="Mondo S."/>
            <person name="Pangilinan J."/>
            <person name="Riley R."/>
            <person name="Labutti K."/>
            <person name="Andreopoulos B."/>
            <person name="Lipzen A."/>
            <person name="Chen C."/>
            <person name="Yanf M."/>
            <person name="Daum C."/>
            <person name="Ng V."/>
            <person name="Clum A."/>
            <person name="Ohm R."/>
            <person name="Martin F."/>
            <person name="Silar P."/>
            <person name="Natvig D."/>
            <person name="Lalanne C."/>
            <person name="Gautier V."/>
            <person name="Ament-Velasquez S.L."/>
            <person name="Kruys A."/>
            <person name="Hutchinson M.I."/>
            <person name="Powell A.J."/>
            <person name="Barry K."/>
            <person name="Miller A.N."/>
            <person name="Grigoriev I.V."/>
            <person name="Debuchy R."/>
            <person name="Gladieux P."/>
            <person name="Thoren M.H."/>
            <person name="Johannesson H."/>
        </authorList>
    </citation>
    <scope>NUCLEOTIDE SEQUENCE</scope>
    <source>
        <strain evidence="1">PSN243</strain>
    </source>
</reference>
<proteinExistence type="predicted"/>
<evidence type="ECO:0000313" key="2">
    <source>
        <dbReference type="Proteomes" id="UP001321760"/>
    </source>
</evidence>
<gene>
    <name evidence="1" type="ORF">QBC34DRAFT_444472</name>
</gene>
<sequence length="208" mass="23850">MTQEWTKDMVEFLFEYRERNENPIVGVFLNQPLKLSTHQTVTSSENGKQVDIIVMANGFLTANADMEEAILDAVRHKILVFTGAGNHGNHHRVAFPARMAEIICIFATDAGDKAPRLNPRVFLAGRRALDLRRRDKMSAVFGKLSEDYGDQDYDCVVPWRMSELVSEYSDREETRRKICSLLGDWVVDYLKRMPIFPGSRYRCTMAIV</sequence>
<reference evidence="1" key="1">
    <citation type="journal article" date="2023" name="Mol. Phylogenet. Evol.">
        <title>Genome-scale phylogeny and comparative genomics of the fungal order Sordariales.</title>
        <authorList>
            <person name="Hensen N."/>
            <person name="Bonometti L."/>
            <person name="Westerberg I."/>
            <person name="Brannstrom I.O."/>
            <person name="Guillou S."/>
            <person name="Cros-Aarteil S."/>
            <person name="Calhoun S."/>
            <person name="Haridas S."/>
            <person name="Kuo A."/>
            <person name="Mondo S."/>
            <person name="Pangilinan J."/>
            <person name="Riley R."/>
            <person name="LaButti K."/>
            <person name="Andreopoulos B."/>
            <person name="Lipzen A."/>
            <person name="Chen C."/>
            <person name="Yan M."/>
            <person name="Daum C."/>
            <person name="Ng V."/>
            <person name="Clum A."/>
            <person name="Steindorff A."/>
            <person name="Ohm R.A."/>
            <person name="Martin F."/>
            <person name="Silar P."/>
            <person name="Natvig D.O."/>
            <person name="Lalanne C."/>
            <person name="Gautier V."/>
            <person name="Ament-Velasquez S.L."/>
            <person name="Kruys A."/>
            <person name="Hutchinson M.I."/>
            <person name="Powell A.J."/>
            <person name="Barry K."/>
            <person name="Miller A.N."/>
            <person name="Grigoriev I.V."/>
            <person name="Debuchy R."/>
            <person name="Gladieux P."/>
            <person name="Hiltunen Thoren M."/>
            <person name="Johannesson H."/>
        </authorList>
    </citation>
    <scope>NUCLEOTIDE SEQUENCE</scope>
    <source>
        <strain evidence="1">PSN243</strain>
    </source>
</reference>
<dbReference type="AlphaFoldDB" id="A0AAV9G4B3"/>
<dbReference type="CDD" id="cd00306">
    <property type="entry name" value="Peptidases_S8_S53"/>
    <property type="match status" value="1"/>
</dbReference>
<evidence type="ECO:0000313" key="1">
    <source>
        <dbReference type="EMBL" id="KAK4442040.1"/>
    </source>
</evidence>
<organism evidence="1 2">
    <name type="scientific">Podospora aff. communis PSN243</name>
    <dbReference type="NCBI Taxonomy" id="3040156"/>
    <lineage>
        <taxon>Eukaryota</taxon>
        <taxon>Fungi</taxon>
        <taxon>Dikarya</taxon>
        <taxon>Ascomycota</taxon>
        <taxon>Pezizomycotina</taxon>
        <taxon>Sordariomycetes</taxon>
        <taxon>Sordariomycetidae</taxon>
        <taxon>Sordariales</taxon>
        <taxon>Podosporaceae</taxon>
        <taxon>Podospora</taxon>
    </lineage>
</organism>
<dbReference type="GO" id="GO:0006508">
    <property type="term" value="P:proteolysis"/>
    <property type="evidence" value="ECO:0007669"/>
    <property type="project" value="InterPro"/>
</dbReference>
<accession>A0AAV9G4B3</accession>
<dbReference type="InterPro" id="IPR036852">
    <property type="entry name" value="Peptidase_S8/S53_dom_sf"/>
</dbReference>
<keyword evidence="2" id="KW-1185">Reference proteome</keyword>
<dbReference type="GO" id="GO:0004252">
    <property type="term" value="F:serine-type endopeptidase activity"/>
    <property type="evidence" value="ECO:0007669"/>
    <property type="project" value="InterPro"/>
</dbReference>
<dbReference type="Proteomes" id="UP001321760">
    <property type="component" value="Unassembled WGS sequence"/>
</dbReference>
<comment type="caution">
    <text evidence="1">The sequence shown here is derived from an EMBL/GenBank/DDBJ whole genome shotgun (WGS) entry which is preliminary data.</text>
</comment>
<dbReference type="Gene3D" id="3.40.50.200">
    <property type="entry name" value="Peptidase S8/S53 domain"/>
    <property type="match status" value="1"/>
</dbReference>
<protein>
    <recommendedName>
        <fullName evidence="3">Peptidase S8/S53 domain-containing protein</fullName>
    </recommendedName>
</protein>
<name>A0AAV9G4B3_9PEZI</name>
<dbReference type="EMBL" id="MU866037">
    <property type="protein sequence ID" value="KAK4442040.1"/>
    <property type="molecule type" value="Genomic_DNA"/>
</dbReference>